<dbReference type="AlphaFoldDB" id="A0A7C1VY97"/>
<name>A0A7C1VY97_DESA2</name>
<gene>
    <name evidence="1" type="ORF">ENI35_06830</name>
</gene>
<protein>
    <submittedName>
        <fullName evidence="1">Uncharacterized protein</fullName>
    </submittedName>
</protein>
<dbReference type="Proteomes" id="UP000885738">
    <property type="component" value="Unassembled WGS sequence"/>
</dbReference>
<reference evidence="1" key="1">
    <citation type="journal article" date="2020" name="mSystems">
        <title>Genome- and Community-Level Interaction Insights into Carbon Utilization and Element Cycling Functions of Hydrothermarchaeota in Hydrothermal Sediment.</title>
        <authorList>
            <person name="Zhou Z."/>
            <person name="Liu Y."/>
            <person name="Xu W."/>
            <person name="Pan J."/>
            <person name="Luo Z.H."/>
            <person name="Li M."/>
        </authorList>
    </citation>
    <scope>NUCLEOTIDE SEQUENCE [LARGE SCALE GENOMIC DNA]</scope>
    <source>
        <strain evidence="1">HyVt-389</strain>
    </source>
</reference>
<dbReference type="EMBL" id="DRIH01000246">
    <property type="protein sequence ID" value="HEC68499.1"/>
    <property type="molecule type" value="Genomic_DNA"/>
</dbReference>
<organism evidence="1">
    <name type="scientific">Desulfofervidus auxilii</name>
    <dbReference type="NCBI Taxonomy" id="1621989"/>
    <lineage>
        <taxon>Bacteria</taxon>
        <taxon>Pseudomonadati</taxon>
        <taxon>Thermodesulfobacteriota</taxon>
        <taxon>Candidatus Desulfofervidia</taxon>
        <taxon>Candidatus Desulfofervidales</taxon>
        <taxon>Candidatus Desulfofervidaceae</taxon>
        <taxon>Candidatus Desulfofervidus</taxon>
    </lineage>
</organism>
<sequence length="238" mass="27757">MRIIKGPTVTQIRIFPQDTIPYTDLAIGKNFDQFKQKFFFAKAEIPFPFYEPGAPKVIKFSGGSVNIDNESFLIKSLNFDERKIVLIIEASSDRADRVFDAIGEELKGIDRYKNFSPSNYLIKTEETECTVHLDIDYCRFFSRKFLSFVKKSITKYPQQPLSKVRKVTLKSLSFEISFKQDEILEDMRISIVPKPFVIEPRVATREEDKIFYTRSPYDSETHLRLLRELESFFTKAGL</sequence>
<accession>A0A7C1VY97</accession>
<comment type="caution">
    <text evidence="1">The sequence shown here is derived from an EMBL/GenBank/DDBJ whole genome shotgun (WGS) entry which is preliminary data.</text>
</comment>
<evidence type="ECO:0000313" key="1">
    <source>
        <dbReference type="EMBL" id="HEC68499.1"/>
    </source>
</evidence>
<proteinExistence type="predicted"/>